<protein>
    <submittedName>
        <fullName evidence="4">Prepilin peptidase</fullName>
    </submittedName>
</protein>
<feature type="domain" description="Prepilin type IV endopeptidase peptidase" evidence="3">
    <location>
        <begin position="50"/>
        <end position="155"/>
    </location>
</feature>
<keyword evidence="2" id="KW-0812">Transmembrane</keyword>
<dbReference type="InterPro" id="IPR000045">
    <property type="entry name" value="Prepilin_IV_endopep_pep"/>
</dbReference>
<dbReference type="GO" id="GO:0006465">
    <property type="term" value="P:signal peptide processing"/>
    <property type="evidence" value="ECO:0007669"/>
    <property type="project" value="TreeGrafter"/>
</dbReference>
<dbReference type="PANTHER" id="PTHR30487:SF0">
    <property type="entry name" value="PREPILIN LEADER PEPTIDASE_N-METHYLTRANSFERASE-RELATED"/>
    <property type="match status" value="1"/>
</dbReference>
<proteinExistence type="inferred from homology"/>
<dbReference type="RefSeq" id="WP_121673849.1">
    <property type="nucleotide sequence ID" value="NZ_BMXM01000012.1"/>
</dbReference>
<dbReference type="AlphaFoldDB" id="A0A3L6ZNA8"/>
<comment type="similarity">
    <text evidence="1">Belongs to the peptidase A24 family.</text>
</comment>
<sequence>MTTGIEPRITTDGGERRTRPVGRVAVAALLGILTIVAIGPSALLLGPGYLAWVSADLARIDIESHRLPNRLVLPGYPVALAGIAAHGLVTDSAPTAALACCAGWFLFFLLLNLGGGMGMGDVKLAGLLGLCLGSIGIVPAIVGIALAFLFGGIGGIVVLARRVGGSGTHVPFGPFLLAGFWVTVALLPALATPAL</sequence>
<dbReference type="Gene3D" id="1.20.120.1220">
    <property type="match status" value="1"/>
</dbReference>
<feature type="transmembrane region" description="Helical" evidence="2">
    <location>
        <begin position="172"/>
        <end position="191"/>
    </location>
</feature>
<dbReference type="PANTHER" id="PTHR30487">
    <property type="entry name" value="TYPE 4 PREPILIN-LIKE PROTEINS LEADER PEPTIDE-PROCESSING ENZYME"/>
    <property type="match status" value="1"/>
</dbReference>
<comment type="caution">
    <text evidence="4">The sequence shown here is derived from an EMBL/GenBank/DDBJ whole genome shotgun (WGS) entry which is preliminary data.</text>
</comment>
<dbReference type="Proteomes" id="UP000270299">
    <property type="component" value="Unassembled WGS sequence"/>
</dbReference>
<gene>
    <name evidence="4" type="ORF">D9V29_13490</name>
</gene>
<dbReference type="GO" id="GO:0004190">
    <property type="term" value="F:aspartic-type endopeptidase activity"/>
    <property type="evidence" value="ECO:0007669"/>
    <property type="project" value="InterPro"/>
</dbReference>
<evidence type="ECO:0000313" key="5">
    <source>
        <dbReference type="Proteomes" id="UP000270299"/>
    </source>
</evidence>
<feature type="transmembrane region" description="Helical" evidence="2">
    <location>
        <begin position="127"/>
        <end position="160"/>
    </location>
</feature>
<dbReference type="EMBL" id="RCUV01000020">
    <property type="protein sequence ID" value="RLP68492.1"/>
    <property type="molecule type" value="Genomic_DNA"/>
</dbReference>
<evidence type="ECO:0000256" key="1">
    <source>
        <dbReference type="ARBA" id="ARBA00005801"/>
    </source>
</evidence>
<dbReference type="Pfam" id="PF01478">
    <property type="entry name" value="Peptidase_A24"/>
    <property type="match status" value="1"/>
</dbReference>
<dbReference type="OrthoDB" id="2087435at2"/>
<reference evidence="4 5" key="1">
    <citation type="submission" date="2018-10" db="EMBL/GenBank/DDBJ databases">
        <authorList>
            <person name="Li J."/>
        </authorList>
    </citation>
    <scope>NUCLEOTIDE SEQUENCE [LARGE SCALE GENOMIC DNA]</scope>
    <source>
        <strain evidence="4 5">CCTCC AB209002</strain>
    </source>
</reference>
<feature type="transmembrane region" description="Helical" evidence="2">
    <location>
        <begin position="95"/>
        <end position="115"/>
    </location>
</feature>
<keyword evidence="2" id="KW-1133">Transmembrane helix</keyword>
<evidence type="ECO:0000313" key="4">
    <source>
        <dbReference type="EMBL" id="RLP68492.1"/>
    </source>
</evidence>
<keyword evidence="2" id="KW-0472">Membrane</keyword>
<evidence type="ECO:0000256" key="2">
    <source>
        <dbReference type="SAM" id="Phobius"/>
    </source>
</evidence>
<accession>A0A3L6ZNA8</accession>
<dbReference type="GO" id="GO:0005886">
    <property type="term" value="C:plasma membrane"/>
    <property type="evidence" value="ECO:0007669"/>
    <property type="project" value="TreeGrafter"/>
</dbReference>
<keyword evidence="5" id="KW-1185">Reference proteome</keyword>
<feature type="transmembrane region" description="Helical" evidence="2">
    <location>
        <begin position="24"/>
        <end position="50"/>
    </location>
</feature>
<name>A0A3L6ZNA8_9MICO</name>
<dbReference type="InterPro" id="IPR050882">
    <property type="entry name" value="Prepilin_peptidase/N-MTase"/>
</dbReference>
<evidence type="ECO:0000259" key="3">
    <source>
        <dbReference type="Pfam" id="PF01478"/>
    </source>
</evidence>
<organism evidence="4 5">
    <name type="scientific">Mycetocola manganoxydans</name>
    <dbReference type="NCBI Taxonomy" id="699879"/>
    <lineage>
        <taxon>Bacteria</taxon>
        <taxon>Bacillati</taxon>
        <taxon>Actinomycetota</taxon>
        <taxon>Actinomycetes</taxon>
        <taxon>Micrococcales</taxon>
        <taxon>Microbacteriaceae</taxon>
        <taxon>Mycetocola</taxon>
    </lineage>
</organism>
<feature type="transmembrane region" description="Helical" evidence="2">
    <location>
        <begin position="71"/>
        <end position="89"/>
    </location>
</feature>